<dbReference type="InterPro" id="IPR000871">
    <property type="entry name" value="Beta-lactam_class-A"/>
</dbReference>
<name>A0A955L5J0_9BACT</name>
<dbReference type="Gene3D" id="3.40.710.10">
    <property type="entry name" value="DD-peptidase/beta-lactamase superfamily"/>
    <property type="match status" value="1"/>
</dbReference>
<accession>A0A955L5J0</accession>
<dbReference type="PANTHER" id="PTHR35333:SF3">
    <property type="entry name" value="BETA-LACTAMASE-TYPE TRANSPEPTIDASE FOLD CONTAINING PROTEIN"/>
    <property type="match status" value="1"/>
</dbReference>
<keyword evidence="1" id="KW-0812">Transmembrane</keyword>
<evidence type="ECO:0000313" key="3">
    <source>
        <dbReference type="EMBL" id="MCA9383407.1"/>
    </source>
</evidence>
<dbReference type="GO" id="GO:0030655">
    <property type="term" value="P:beta-lactam antibiotic catabolic process"/>
    <property type="evidence" value="ECO:0007669"/>
    <property type="project" value="InterPro"/>
</dbReference>
<reference evidence="3" key="1">
    <citation type="submission" date="2020-04" db="EMBL/GenBank/DDBJ databases">
        <authorList>
            <person name="Zhang T."/>
        </authorList>
    </citation>
    <scope>NUCLEOTIDE SEQUENCE</scope>
    <source>
        <strain evidence="3">HKST-UBA14</strain>
    </source>
</reference>
<gene>
    <name evidence="3" type="ORF">KC909_03515</name>
</gene>
<dbReference type="InterPro" id="IPR012338">
    <property type="entry name" value="Beta-lactam/transpept-like"/>
</dbReference>
<protein>
    <submittedName>
        <fullName evidence="3">Serine hydrolase</fullName>
    </submittedName>
</protein>
<keyword evidence="1" id="KW-0472">Membrane</keyword>
<feature type="domain" description="Beta-lactamase class A catalytic" evidence="2">
    <location>
        <begin position="98"/>
        <end position="299"/>
    </location>
</feature>
<dbReference type="GO" id="GO:0046677">
    <property type="term" value="P:response to antibiotic"/>
    <property type="evidence" value="ECO:0007669"/>
    <property type="project" value="InterPro"/>
</dbReference>
<comment type="caution">
    <text evidence="3">The sequence shown here is derived from an EMBL/GenBank/DDBJ whole genome shotgun (WGS) entry which is preliminary data.</text>
</comment>
<keyword evidence="3" id="KW-0378">Hydrolase</keyword>
<reference evidence="3" key="2">
    <citation type="journal article" date="2021" name="Microbiome">
        <title>Successional dynamics and alternative stable states in a saline activated sludge microbial community over 9 years.</title>
        <authorList>
            <person name="Wang Y."/>
            <person name="Ye J."/>
            <person name="Ju F."/>
            <person name="Liu L."/>
            <person name="Boyd J.A."/>
            <person name="Deng Y."/>
            <person name="Parks D.H."/>
            <person name="Jiang X."/>
            <person name="Yin X."/>
            <person name="Woodcroft B.J."/>
            <person name="Tyson G.W."/>
            <person name="Hugenholtz P."/>
            <person name="Polz M.F."/>
            <person name="Zhang T."/>
        </authorList>
    </citation>
    <scope>NUCLEOTIDE SEQUENCE</scope>
    <source>
        <strain evidence="3">HKST-UBA14</strain>
    </source>
</reference>
<evidence type="ECO:0000256" key="1">
    <source>
        <dbReference type="SAM" id="Phobius"/>
    </source>
</evidence>
<dbReference type="SUPFAM" id="SSF56601">
    <property type="entry name" value="beta-lactamase/transpeptidase-like"/>
    <property type="match status" value="1"/>
</dbReference>
<dbReference type="GO" id="GO:0008800">
    <property type="term" value="F:beta-lactamase activity"/>
    <property type="evidence" value="ECO:0007669"/>
    <property type="project" value="InterPro"/>
</dbReference>
<keyword evidence="1" id="KW-1133">Transmembrane helix</keyword>
<feature type="transmembrane region" description="Helical" evidence="1">
    <location>
        <begin position="6"/>
        <end position="28"/>
    </location>
</feature>
<evidence type="ECO:0000313" key="4">
    <source>
        <dbReference type="Proteomes" id="UP000783287"/>
    </source>
</evidence>
<dbReference type="Pfam" id="PF13354">
    <property type="entry name" value="Beta-lactamase2"/>
    <property type="match status" value="1"/>
</dbReference>
<evidence type="ECO:0000259" key="2">
    <source>
        <dbReference type="Pfam" id="PF13354"/>
    </source>
</evidence>
<proteinExistence type="predicted"/>
<dbReference type="Proteomes" id="UP000783287">
    <property type="component" value="Unassembled WGS sequence"/>
</dbReference>
<organism evidence="3 4">
    <name type="scientific">Candidatus Dojkabacteria bacterium</name>
    <dbReference type="NCBI Taxonomy" id="2099670"/>
    <lineage>
        <taxon>Bacteria</taxon>
        <taxon>Candidatus Dojkabacteria</taxon>
    </lineage>
</organism>
<sequence>MKFRKVIFILLVIIYINLTLTTFFYASYKLKRESFISSKAHYIDGVKFSDKSKSINIAYNVTKGVDLSFTARVSEEDIQLMQEQIYQILGNEMDNYAIYVKDLNSTAYWEHNSTQAFYPASIYKVPLAIITLKDIDDGKFTLTDNFLVTPADKPYTFDRLAQIPGSYNMSVSELLRYMIVYSDNTAMITLENRNGGVYALQTRMQQELDITGITRVPHITNAASIAKFYQGIYNQEYLTKENNDYLLDLLKNTAATFDDRIVSGVPAEVEVAHKIGNLNGVYQDAGIVYAEHEYVIVILNKNTLTTTASSKISQISRIVYDVFGKD</sequence>
<dbReference type="PANTHER" id="PTHR35333">
    <property type="entry name" value="BETA-LACTAMASE"/>
    <property type="match status" value="1"/>
</dbReference>
<dbReference type="AlphaFoldDB" id="A0A955L5J0"/>
<dbReference type="InterPro" id="IPR045155">
    <property type="entry name" value="Beta-lactam_cat"/>
</dbReference>
<dbReference type="EMBL" id="JAGQLK010000066">
    <property type="protein sequence ID" value="MCA9383407.1"/>
    <property type="molecule type" value="Genomic_DNA"/>
</dbReference>